<evidence type="ECO:0008006" key="3">
    <source>
        <dbReference type="Google" id="ProtNLM"/>
    </source>
</evidence>
<sequence length="166" mass="18757">MGSAILWIHVNDGAITSSSNKLLLTICNRLNKALKIKWDDQINGLVGLEIMQHRKGLLISQPKLIHKLINLSYSNITAKSPLPHNCSLISNKAKHMDIPYLKRIGILLYIAQGSRPNITYAVNYLVRFSLGTDSSHWEALEHLIAYLCYTINIGIYINNEHPENKI</sequence>
<protein>
    <recommendedName>
        <fullName evidence="3">Reverse transcriptase Ty1/copia-type domain-containing protein</fullName>
    </recommendedName>
</protein>
<dbReference type="AlphaFoldDB" id="A0A9Q3CY26"/>
<evidence type="ECO:0000313" key="1">
    <source>
        <dbReference type="EMBL" id="MBW0491790.1"/>
    </source>
</evidence>
<evidence type="ECO:0000313" key="2">
    <source>
        <dbReference type="Proteomes" id="UP000765509"/>
    </source>
</evidence>
<name>A0A9Q3CY26_9BASI</name>
<comment type="caution">
    <text evidence="1">The sequence shown here is derived from an EMBL/GenBank/DDBJ whole genome shotgun (WGS) entry which is preliminary data.</text>
</comment>
<dbReference type="Proteomes" id="UP000765509">
    <property type="component" value="Unassembled WGS sequence"/>
</dbReference>
<keyword evidence="2" id="KW-1185">Reference proteome</keyword>
<dbReference type="OrthoDB" id="4927525at2759"/>
<gene>
    <name evidence="1" type="ORF">O181_031505</name>
</gene>
<dbReference type="EMBL" id="AVOT02011262">
    <property type="protein sequence ID" value="MBW0491790.1"/>
    <property type="molecule type" value="Genomic_DNA"/>
</dbReference>
<proteinExistence type="predicted"/>
<accession>A0A9Q3CY26</accession>
<organism evidence="1 2">
    <name type="scientific">Austropuccinia psidii MF-1</name>
    <dbReference type="NCBI Taxonomy" id="1389203"/>
    <lineage>
        <taxon>Eukaryota</taxon>
        <taxon>Fungi</taxon>
        <taxon>Dikarya</taxon>
        <taxon>Basidiomycota</taxon>
        <taxon>Pucciniomycotina</taxon>
        <taxon>Pucciniomycetes</taxon>
        <taxon>Pucciniales</taxon>
        <taxon>Sphaerophragmiaceae</taxon>
        <taxon>Austropuccinia</taxon>
    </lineage>
</organism>
<reference evidence="1" key="1">
    <citation type="submission" date="2021-03" db="EMBL/GenBank/DDBJ databases">
        <title>Draft genome sequence of rust myrtle Austropuccinia psidii MF-1, a brazilian biotype.</title>
        <authorList>
            <person name="Quecine M.C."/>
            <person name="Pachon D.M.R."/>
            <person name="Bonatelli M.L."/>
            <person name="Correr F.H."/>
            <person name="Franceschini L.M."/>
            <person name="Leite T.F."/>
            <person name="Margarido G.R.A."/>
            <person name="Almeida C.A."/>
            <person name="Ferrarezi J.A."/>
            <person name="Labate C.A."/>
        </authorList>
    </citation>
    <scope>NUCLEOTIDE SEQUENCE</scope>
    <source>
        <strain evidence="1">MF-1</strain>
    </source>
</reference>